<dbReference type="Pfam" id="PF02536">
    <property type="entry name" value="mTERF"/>
    <property type="match status" value="2"/>
</dbReference>
<protein>
    <submittedName>
        <fullName evidence="4">Uncharacterized protein</fullName>
    </submittedName>
</protein>
<evidence type="ECO:0000313" key="4">
    <source>
        <dbReference type="EMBL" id="KAK8970836.1"/>
    </source>
</evidence>
<keyword evidence="2" id="KW-0806">Transcription termination</keyword>
<accession>A0ABR2N3Y2</accession>
<dbReference type="InterPro" id="IPR038538">
    <property type="entry name" value="MTERF_sf"/>
</dbReference>
<keyword evidence="5" id="KW-1185">Reference proteome</keyword>
<evidence type="ECO:0000256" key="3">
    <source>
        <dbReference type="ARBA" id="ARBA00022946"/>
    </source>
</evidence>
<dbReference type="SMART" id="SM00733">
    <property type="entry name" value="Mterf"/>
    <property type="match status" value="5"/>
</dbReference>
<dbReference type="PANTHER" id="PTHR13068:SF236">
    <property type="entry name" value="OS02G0749800 PROTEIN"/>
    <property type="match status" value="1"/>
</dbReference>
<dbReference type="EMBL" id="JBBWWR010000001">
    <property type="protein sequence ID" value="KAK8970836.1"/>
    <property type="molecule type" value="Genomic_DNA"/>
</dbReference>
<keyword evidence="3" id="KW-0809">Transit peptide</keyword>
<reference evidence="4 5" key="1">
    <citation type="journal article" date="2022" name="Nat. Plants">
        <title>Genomes of leafy and leafless Platanthera orchids illuminate the evolution of mycoheterotrophy.</title>
        <authorList>
            <person name="Li M.H."/>
            <person name="Liu K.W."/>
            <person name="Li Z."/>
            <person name="Lu H.C."/>
            <person name="Ye Q.L."/>
            <person name="Zhang D."/>
            <person name="Wang J.Y."/>
            <person name="Li Y.F."/>
            <person name="Zhong Z.M."/>
            <person name="Liu X."/>
            <person name="Yu X."/>
            <person name="Liu D.K."/>
            <person name="Tu X.D."/>
            <person name="Liu B."/>
            <person name="Hao Y."/>
            <person name="Liao X.Y."/>
            <person name="Jiang Y.T."/>
            <person name="Sun W.H."/>
            <person name="Chen J."/>
            <person name="Chen Y.Q."/>
            <person name="Ai Y."/>
            <person name="Zhai J.W."/>
            <person name="Wu S.S."/>
            <person name="Zhou Z."/>
            <person name="Hsiao Y.Y."/>
            <person name="Wu W.L."/>
            <person name="Chen Y.Y."/>
            <person name="Lin Y.F."/>
            <person name="Hsu J.L."/>
            <person name="Li C.Y."/>
            <person name="Wang Z.W."/>
            <person name="Zhao X."/>
            <person name="Zhong W.Y."/>
            <person name="Ma X.K."/>
            <person name="Ma L."/>
            <person name="Huang J."/>
            <person name="Chen G.Z."/>
            <person name="Huang M.Z."/>
            <person name="Huang L."/>
            <person name="Peng D.H."/>
            <person name="Luo Y.B."/>
            <person name="Zou S.Q."/>
            <person name="Chen S.P."/>
            <person name="Lan S."/>
            <person name="Tsai W.C."/>
            <person name="Van de Peer Y."/>
            <person name="Liu Z.J."/>
        </authorList>
    </citation>
    <scope>NUCLEOTIDE SEQUENCE [LARGE SCALE GENOMIC DNA]</scope>
    <source>
        <strain evidence="4">Lor288</strain>
    </source>
</reference>
<comment type="caution">
    <text evidence="4">The sequence shown here is derived from an EMBL/GenBank/DDBJ whole genome shotgun (WGS) entry which is preliminary data.</text>
</comment>
<evidence type="ECO:0000256" key="2">
    <source>
        <dbReference type="ARBA" id="ARBA00022472"/>
    </source>
</evidence>
<evidence type="ECO:0000313" key="5">
    <source>
        <dbReference type="Proteomes" id="UP001412067"/>
    </source>
</evidence>
<dbReference type="PANTHER" id="PTHR13068">
    <property type="entry name" value="CGI-12 PROTEIN-RELATED"/>
    <property type="match status" value="1"/>
</dbReference>
<dbReference type="InterPro" id="IPR003690">
    <property type="entry name" value="MTERF"/>
</dbReference>
<dbReference type="Proteomes" id="UP001412067">
    <property type="component" value="Unassembled WGS sequence"/>
</dbReference>
<sequence>MIFFARNLPFLPIFNHRSSSFISSNCFRSLVFFFTSEARKRSPNLSFIAAYLIRSIGLSPEKAIEASKQLRRIKTPSNPEAVLHFLIQIGLDDAGIRNAVSRKPTLLCTKVEGTLKPRVRLLQQAGFSEHDIARLISVNPFFIHCKDFHLKIEFLGDLFNSKEDLLKSMIRSTYLLCSNLDKRIIPNVSYLRTCGLSKCQIGFLMKSHRSLITGRLESIKRAVKHALELGFTPESGMFCFGLMSTSHMSRASIDAKIKAMRSFGFTEAEISSAILKAPQLLFLSVKSIKSKLNFFVNRSGSELSYIISHPLLLCFSLERRLIPRNHVLSVLTSKGFPKRKYGLFHIMKISDAKFAEKFILPHGEELTDLDQVYLSACAGKDPVEDNFS</sequence>
<name>A0ABR2N3Y2_9ASPA</name>
<keyword evidence="2" id="KW-0805">Transcription regulation</keyword>
<gene>
    <name evidence="4" type="ORF">KSP40_PGU006054</name>
</gene>
<evidence type="ECO:0000256" key="1">
    <source>
        <dbReference type="ARBA" id="ARBA00007692"/>
    </source>
</evidence>
<dbReference type="Gene3D" id="1.25.70.10">
    <property type="entry name" value="Transcription termination factor 3, mitochondrial"/>
    <property type="match status" value="1"/>
</dbReference>
<comment type="similarity">
    <text evidence="1">Belongs to the mTERF family.</text>
</comment>
<organism evidence="4 5">
    <name type="scientific">Platanthera guangdongensis</name>
    <dbReference type="NCBI Taxonomy" id="2320717"/>
    <lineage>
        <taxon>Eukaryota</taxon>
        <taxon>Viridiplantae</taxon>
        <taxon>Streptophyta</taxon>
        <taxon>Embryophyta</taxon>
        <taxon>Tracheophyta</taxon>
        <taxon>Spermatophyta</taxon>
        <taxon>Magnoliopsida</taxon>
        <taxon>Liliopsida</taxon>
        <taxon>Asparagales</taxon>
        <taxon>Orchidaceae</taxon>
        <taxon>Orchidoideae</taxon>
        <taxon>Orchideae</taxon>
        <taxon>Orchidinae</taxon>
        <taxon>Platanthera</taxon>
    </lineage>
</organism>
<proteinExistence type="inferred from homology"/>
<keyword evidence="2" id="KW-0804">Transcription</keyword>